<dbReference type="RefSeq" id="WP_011141896.1">
    <property type="nucleotide sequence ID" value="NC_005125.1"/>
</dbReference>
<accession>Q7NJD4</accession>
<dbReference type="EnsemblBacteria" id="BAC89839">
    <property type="protein sequence ID" value="BAC89839"/>
    <property type="gene ID" value="BAC89839"/>
</dbReference>
<dbReference type="InParanoid" id="Q7NJD4"/>
<dbReference type="OrthoDB" id="581467at2"/>
<organism evidence="1 2">
    <name type="scientific">Gloeobacter violaceus (strain ATCC 29082 / PCC 7421)</name>
    <dbReference type="NCBI Taxonomy" id="251221"/>
    <lineage>
        <taxon>Bacteria</taxon>
        <taxon>Bacillati</taxon>
        <taxon>Cyanobacteriota</taxon>
        <taxon>Cyanophyceae</taxon>
        <taxon>Gloeobacterales</taxon>
        <taxon>Gloeobacteraceae</taxon>
        <taxon>Gloeobacter</taxon>
    </lineage>
</organism>
<dbReference type="KEGG" id="gvi:gll1898"/>
<dbReference type="HOGENOM" id="CLU_609368_0_0_3"/>
<dbReference type="eggNOG" id="COG0451">
    <property type="taxonomic scope" value="Bacteria"/>
</dbReference>
<keyword evidence="2" id="KW-1185">Reference proteome</keyword>
<dbReference type="AlphaFoldDB" id="Q7NJD4"/>
<evidence type="ECO:0000313" key="2">
    <source>
        <dbReference type="Proteomes" id="UP000000557"/>
    </source>
</evidence>
<proteinExistence type="predicted"/>
<name>Q7NJD4_GLOVI</name>
<sequence>MIHPLASPTAAPGQIAPGAHSLGTIAQLDIDDVDQIVGALAWYGGQIYFAGLYIDRDVQDFRRIVRFDPQTRGWQTVHTSLAINTKRRSGPGNMLDTFFPDNPTEEQSKDKLTDALGVNLAGEQALETGRNVYCCLFEERGRLVASLSSPLGGEVAISEDGGPWRTTFDLVPANGHTFHQPVPFGGGVVALATGLSQNAPPLLRGEAVDSALWEEVPVPGFKEQGNELACRAAVFADSLYIGTRNLERGFQLWRLGALAAQPGDFEQVIASGAYLFSDNQQVAAMAHFGGCLYLAGGKSHRSLRAHQVANVEIFRVNPDGGWDLIVGKPRFSPSGLKVPFSAMGPGFDDGTAVLQCLVAHAGYLCAGFTSRGAFKLFVTPDGEQWTEKPLGNFGGELVAALSTPEGLVLLFNPRAQGQPPAKKGEPLPSIALEAWRFPLD</sequence>
<evidence type="ECO:0000313" key="1">
    <source>
        <dbReference type="EMBL" id="BAC89839.1"/>
    </source>
</evidence>
<reference evidence="1 2" key="2">
    <citation type="journal article" date="2003" name="DNA Res.">
        <title>Complete genome structure of Gloeobacter violaceus PCC 7421, a cyanobacterium that lacks thylakoids (supplement).</title>
        <authorList>
            <person name="Nakamura Y."/>
            <person name="Kaneko T."/>
            <person name="Sato S."/>
            <person name="Mimuro M."/>
            <person name="Miyashita H."/>
            <person name="Tsuchiya T."/>
            <person name="Sasamoto S."/>
            <person name="Watanabe A."/>
            <person name="Kawashima K."/>
            <person name="Kishida Y."/>
            <person name="Kiyokawa C."/>
            <person name="Kohara M."/>
            <person name="Matsumoto M."/>
            <person name="Matsuno A."/>
            <person name="Nakazaki N."/>
            <person name="Shimpo S."/>
            <person name="Takeuchi C."/>
            <person name="Yamada M."/>
            <person name="Tabata S."/>
        </authorList>
    </citation>
    <scope>NUCLEOTIDE SEQUENCE [LARGE SCALE GENOMIC DNA]</scope>
    <source>
        <strain evidence="2">ATCC 29082 / PCC 7421</strain>
    </source>
</reference>
<dbReference type="STRING" id="251221.gene:10759390"/>
<reference evidence="1 2" key="1">
    <citation type="journal article" date="2003" name="DNA Res.">
        <title>Complete genome structure of Gloeobacter violaceus PCC 7421, a cyanobacterium that lacks thylakoids.</title>
        <authorList>
            <person name="Nakamura Y."/>
            <person name="Kaneko T."/>
            <person name="Sato S."/>
            <person name="Mimuro M."/>
            <person name="Miyashita H."/>
            <person name="Tsuchiya T."/>
            <person name="Sasamoto S."/>
            <person name="Watanabe A."/>
            <person name="Kawashima K."/>
            <person name="Kishida Y."/>
            <person name="Kiyokawa C."/>
            <person name="Kohara M."/>
            <person name="Matsumoto M."/>
            <person name="Matsuno A."/>
            <person name="Nakazaki N."/>
            <person name="Shimpo S."/>
            <person name="Takeuchi C."/>
            <person name="Yamada M."/>
            <person name="Tabata S."/>
        </authorList>
    </citation>
    <scope>NUCLEOTIDE SEQUENCE [LARGE SCALE GENOMIC DNA]</scope>
    <source>
        <strain evidence="2">ATCC 29082 / PCC 7421</strain>
    </source>
</reference>
<dbReference type="Proteomes" id="UP000000557">
    <property type="component" value="Chromosome"/>
</dbReference>
<protein>
    <submittedName>
        <fullName evidence="1">Gll1898 protein</fullName>
    </submittedName>
</protein>
<dbReference type="EMBL" id="BA000045">
    <property type="protein sequence ID" value="BAC89839.1"/>
    <property type="molecule type" value="Genomic_DNA"/>
</dbReference>
<gene>
    <name evidence="1" type="ordered locus">gll1898</name>
</gene>